<reference evidence="1" key="1">
    <citation type="submission" date="2022-02" db="EMBL/GenBank/DDBJ databases">
        <title>Plant Genome Project.</title>
        <authorList>
            <person name="Zhang R.-G."/>
        </authorList>
    </citation>
    <scope>NUCLEOTIDE SEQUENCE</scope>
    <source>
        <strain evidence="1">AT1</strain>
    </source>
</reference>
<gene>
    <name evidence="1" type="ORF">RHMOL_Rhmol07G0235000</name>
</gene>
<name>A0ACC0N4N2_RHOML</name>
<comment type="caution">
    <text evidence="1">The sequence shown here is derived from an EMBL/GenBank/DDBJ whole genome shotgun (WGS) entry which is preliminary data.</text>
</comment>
<proteinExistence type="predicted"/>
<sequence>MFVLNADTRFLKLQAYHHFQDLHPINQNFSYLVHKGGAFGFASSIAMVEPMVIVRLCNGLKGRAYTD</sequence>
<protein>
    <submittedName>
        <fullName evidence="1">Uncharacterized protein</fullName>
    </submittedName>
</protein>
<organism evidence="1 2">
    <name type="scientific">Rhododendron molle</name>
    <name type="common">Chinese azalea</name>
    <name type="synonym">Azalea mollis</name>
    <dbReference type="NCBI Taxonomy" id="49168"/>
    <lineage>
        <taxon>Eukaryota</taxon>
        <taxon>Viridiplantae</taxon>
        <taxon>Streptophyta</taxon>
        <taxon>Embryophyta</taxon>
        <taxon>Tracheophyta</taxon>
        <taxon>Spermatophyta</taxon>
        <taxon>Magnoliopsida</taxon>
        <taxon>eudicotyledons</taxon>
        <taxon>Gunneridae</taxon>
        <taxon>Pentapetalae</taxon>
        <taxon>asterids</taxon>
        <taxon>Ericales</taxon>
        <taxon>Ericaceae</taxon>
        <taxon>Ericoideae</taxon>
        <taxon>Rhodoreae</taxon>
        <taxon>Rhododendron</taxon>
    </lineage>
</organism>
<accession>A0ACC0N4N2</accession>
<keyword evidence="2" id="KW-1185">Reference proteome</keyword>
<evidence type="ECO:0000313" key="1">
    <source>
        <dbReference type="EMBL" id="KAI8547951.1"/>
    </source>
</evidence>
<evidence type="ECO:0000313" key="2">
    <source>
        <dbReference type="Proteomes" id="UP001062846"/>
    </source>
</evidence>
<dbReference type="EMBL" id="CM046394">
    <property type="protein sequence ID" value="KAI8547951.1"/>
    <property type="molecule type" value="Genomic_DNA"/>
</dbReference>
<dbReference type="Proteomes" id="UP001062846">
    <property type="component" value="Chromosome 7"/>
</dbReference>